<gene>
    <name evidence="5" type="ORF">SAMN05443549_101813</name>
</gene>
<dbReference type="Gene3D" id="3.40.1190.20">
    <property type="match status" value="1"/>
</dbReference>
<organism evidence="5 6">
    <name type="scientific">Flavobacterium fluvii</name>
    <dbReference type="NCBI Taxonomy" id="468056"/>
    <lineage>
        <taxon>Bacteria</taxon>
        <taxon>Pseudomonadati</taxon>
        <taxon>Bacteroidota</taxon>
        <taxon>Flavobacteriia</taxon>
        <taxon>Flavobacteriales</taxon>
        <taxon>Flavobacteriaceae</taxon>
        <taxon>Flavobacterium</taxon>
    </lineage>
</organism>
<dbReference type="InterPro" id="IPR011611">
    <property type="entry name" value="PfkB_dom"/>
</dbReference>
<dbReference type="AlphaFoldDB" id="A0A1M5FJ64"/>
<evidence type="ECO:0000256" key="3">
    <source>
        <dbReference type="ARBA" id="ARBA00022777"/>
    </source>
</evidence>
<dbReference type="Proteomes" id="UP000184516">
    <property type="component" value="Unassembled WGS sequence"/>
</dbReference>
<dbReference type="InterPro" id="IPR050306">
    <property type="entry name" value="PfkB_Carbo_kinase"/>
</dbReference>
<reference evidence="6" key="1">
    <citation type="submission" date="2016-11" db="EMBL/GenBank/DDBJ databases">
        <authorList>
            <person name="Varghese N."/>
            <person name="Submissions S."/>
        </authorList>
    </citation>
    <scope>NUCLEOTIDE SEQUENCE [LARGE SCALE GENOMIC DNA]</scope>
    <source>
        <strain evidence="6">DSM 19978</strain>
    </source>
</reference>
<dbReference type="STRING" id="468056.SAMN05443549_101813"/>
<dbReference type="GO" id="GO:0016301">
    <property type="term" value="F:kinase activity"/>
    <property type="evidence" value="ECO:0007669"/>
    <property type="project" value="UniProtKB-KW"/>
</dbReference>
<dbReference type="InterPro" id="IPR029056">
    <property type="entry name" value="Ribokinase-like"/>
</dbReference>
<dbReference type="RefSeq" id="WP_073368083.1">
    <property type="nucleotide sequence ID" value="NZ_FQWB01000001.1"/>
</dbReference>
<keyword evidence="3 5" id="KW-0418">Kinase</keyword>
<dbReference type="Pfam" id="PF00294">
    <property type="entry name" value="PfkB"/>
    <property type="match status" value="1"/>
</dbReference>
<dbReference type="PANTHER" id="PTHR43085:SF57">
    <property type="entry name" value="CARBOHYDRATE KINASE PFKB DOMAIN-CONTAINING PROTEIN"/>
    <property type="match status" value="1"/>
</dbReference>
<dbReference type="PANTHER" id="PTHR43085">
    <property type="entry name" value="HEXOKINASE FAMILY MEMBER"/>
    <property type="match status" value="1"/>
</dbReference>
<dbReference type="PROSITE" id="PS00583">
    <property type="entry name" value="PFKB_KINASES_1"/>
    <property type="match status" value="1"/>
</dbReference>
<proteinExistence type="inferred from homology"/>
<protein>
    <submittedName>
        <fullName evidence="5">Fructokinase</fullName>
    </submittedName>
</protein>
<keyword evidence="2" id="KW-0808">Transferase</keyword>
<accession>A0A1M5FJ64</accession>
<comment type="similarity">
    <text evidence="1">Belongs to the carbohydrate kinase PfkB family.</text>
</comment>
<dbReference type="CDD" id="cd01167">
    <property type="entry name" value="bac_FRK"/>
    <property type="match status" value="1"/>
</dbReference>
<name>A0A1M5FJ64_9FLAO</name>
<dbReference type="EMBL" id="FQWB01000001">
    <property type="protein sequence ID" value="SHF91570.1"/>
    <property type="molecule type" value="Genomic_DNA"/>
</dbReference>
<dbReference type="SUPFAM" id="SSF53613">
    <property type="entry name" value="Ribokinase-like"/>
    <property type="match status" value="1"/>
</dbReference>
<evidence type="ECO:0000256" key="1">
    <source>
        <dbReference type="ARBA" id="ARBA00010688"/>
    </source>
</evidence>
<evidence type="ECO:0000256" key="2">
    <source>
        <dbReference type="ARBA" id="ARBA00022679"/>
    </source>
</evidence>
<evidence type="ECO:0000313" key="5">
    <source>
        <dbReference type="EMBL" id="SHF91570.1"/>
    </source>
</evidence>
<evidence type="ECO:0000259" key="4">
    <source>
        <dbReference type="Pfam" id="PF00294"/>
    </source>
</evidence>
<dbReference type="InterPro" id="IPR002173">
    <property type="entry name" value="Carboh/pur_kinase_PfkB_CS"/>
</dbReference>
<evidence type="ECO:0000313" key="6">
    <source>
        <dbReference type="Proteomes" id="UP000184516"/>
    </source>
</evidence>
<feature type="domain" description="Carbohydrate kinase PfkB" evidence="4">
    <location>
        <begin position="22"/>
        <end position="286"/>
    </location>
</feature>
<keyword evidence="6" id="KW-1185">Reference proteome</keyword>
<sequence length="306" mass="34385">MDKKNNFKAVCFGEVLWDVFPSHKKIGGAPLNVALRMNSLGVATTIISRIGKDEDGDNIISFLKDQNVGSDSIQVGEEYKTGVVNVMINEKGNASYDIMYPSSWDKITLTKEMVEKVSESDVFIFGSLICRDETSRSTLYALLDKAKYKVMDANLRAPYYTTEVLIELMSKADFIKLNDEELWEISRKLESPYNSFEQNIKFIAEKTNTKQVCVTKGEFGAVLYYNNKFYYNSGYFIKVVDTVGAGDSFLATLTVRLLKGKSPQKSLNYACAVGALVAGHEGANPKLSDMEIKKYMMLEEKNKIKK</sequence>
<dbReference type="OrthoDB" id="9813569at2"/>